<dbReference type="InterPro" id="IPR050784">
    <property type="entry name" value="IAP"/>
</dbReference>
<dbReference type="GO" id="GO:0061630">
    <property type="term" value="F:ubiquitin protein ligase activity"/>
    <property type="evidence" value="ECO:0007669"/>
    <property type="project" value="TreeGrafter"/>
</dbReference>
<evidence type="ECO:0000256" key="1">
    <source>
        <dbReference type="ARBA" id="ARBA00006672"/>
    </source>
</evidence>
<dbReference type="PROSITE" id="PS50143">
    <property type="entry name" value="BIR_REPEAT_2"/>
    <property type="match status" value="3"/>
</dbReference>
<dbReference type="Gene3D" id="1.10.1170.10">
    <property type="entry name" value="Inhibitor Of Apoptosis Protein (2mihbC-IAP-1), Chain A"/>
    <property type="match status" value="3"/>
</dbReference>
<dbReference type="Gene3D" id="3.30.40.10">
    <property type="entry name" value="Zinc/RING finger domain, C3HC4 (zinc finger)"/>
    <property type="match status" value="1"/>
</dbReference>
<dbReference type="GO" id="GO:0005737">
    <property type="term" value="C:cytoplasm"/>
    <property type="evidence" value="ECO:0007669"/>
    <property type="project" value="TreeGrafter"/>
</dbReference>
<keyword evidence="9" id="KW-1185">Reference proteome</keyword>
<dbReference type="GO" id="GO:0005634">
    <property type="term" value="C:nucleus"/>
    <property type="evidence" value="ECO:0007669"/>
    <property type="project" value="TreeGrafter"/>
</dbReference>
<dbReference type="PROSITE" id="PS01282">
    <property type="entry name" value="BIR_REPEAT_1"/>
    <property type="match status" value="1"/>
</dbReference>
<evidence type="ECO:0000256" key="3">
    <source>
        <dbReference type="ARBA" id="ARBA00022771"/>
    </source>
</evidence>
<feature type="region of interest" description="Disordered" evidence="6">
    <location>
        <begin position="887"/>
        <end position="914"/>
    </location>
</feature>
<organism evidence="8 9">
    <name type="scientific">Magallana gigas</name>
    <name type="common">Pacific oyster</name>
    <name type="synonym">Crassostrea gigas</name>
    <dbReference type="NCBI Taxonomy" id="29159"/>
    <lineage>
        <taxon>Eukaryota</taxon>
        <taxon>Metazoa</taxon>
        <taxon>Spiralia</taxon>
        <taxon>Lophotrochozoa</taxon>
        <taxon>Mollusca</taxon>
        <taxon>Bivalvia</taxon>
        <taxon>Autobranchia</taxon>
        <taxon>Pteriomorphia</taxon>
        <taxon>Ostreida</taxon>
        <taxon>Ostreoidea</taxon>
        <taxon>Ostreidae</taxon>
        <taxon>Magallana</taxon>
    </lineage>
</organism>
<evidence type="ECO:0000256" key="4">
    <source>
        <dbReference type="ARBA" id="ARBA00022833"/>
    </source>
</evidence>
<dbReference type="InterPro" id="IPR001370">
    <property type="entry name" value="BIR_rpt"/>
</dbReference>
<keyword evidence="3 5" id="KW-0863">Zinc-finger</keyword>
<feature type="region of interest" description="Disordered" evidence="6">
    <location>
        <begin position="960"/>
        <end position="994"/>
    </location>
</feature>
<dbReference type="SMART" id="SM00238">
    <property type="entry name" value="BIR"/>
    <property type="match status" value="3"/>
</dbReference>
<evidence type="ECO:0000256" key="2">
    <source>
        <dbReference type="ARBA" id="ARBA00022703"/>
    </source>
</evidence>
<proteinExistence type="inferred from homology"/>
<dbReference type="PANTHER" id="PTHR10044">
    <property type="entry name" value="INHIBITOR OF APOPTOSIS"/>
    <property type="match status" value="1"/>
</dbReference>
<keyword evidence="4" id="KW-0862">Zinc</keyword>
<dbReference type="AlphaFoldDB" id="A0A8W8J780"/>
<dbReference type="PANTHER" id="PTHR10044:SF179">
    <property type="entry name" value="BACULOVIRAL IAP REPEAT-CONTAINING PROTEIN 5"/>
    <property type="match status" value="1"/>
</dbReference>
<evidence type="ECO:0000256" key="6">
    <source>
        <dbReference type="SAM" id="MobiDB-lite"/>
    </source>
</evidence>
<dbReference type="GO" id="GO:0051726">
    <property type="term" value="P:regulation of cell cycle"/>
    <property type="evidence" value="ECO:0007669"/>
    <property type="project" value="TreeGrafter"/>
</dbReference>
<feature type="compositionally biased region" description="Basic and acidic residues" evidence="6">
    <location>
        <begin position="256"/>
        <end position="266"/>
    </location>
</feature>
<evidence type="ECO:0000313" key="8">
    <source>
        <dbReference type="EnsemblMetazoa" id="G17608.1:cds"/>
    </source>
</evidence>
<dbReference type="InterPro" id="IPR001841">
    <property type="entry name" value="Znf_RING"/>
</dbReference>
<dbReference type="GO" id="GO:0008270">
    <property type="term" value="F:zinc ion binding"/>
    <property type="evidence" value="ECO:0007669"/>
    <property type="project" value="UniProtKB-KW"/>
</dbReference>
<evidence type="ECO:0000256" key="5">
    <source>
        <dbReference type="PROSITE-ProRule" id="PRU00175"/>
    </source>
</evidence>
<dbReference type="Pfam" id="PF13920">
    <property type="entry name" value="zf-C3HC4_3"/>
    <property type="match status" value="1"/>
</dbReference>
<feature type="region of interest" description="Disordered" evidence="6">
    <location>
        <begin position="1"/>
        <end position="23"/>
    </location>
</feature>
<dbReference type="SUPFAM" id="SSF57924">
    <property type="entry name" value="Inhibitor of apoptosis (IAP) repeat"/>
    <property type="match status" value="3"/>
</dbReference>
<protein>
    <recommendedName>
        <fullName evidence="7">RING-type domain-containing protein</fullName>
    </recommendedName>
</protein>
<comment type="similarity">
    <text evidence="1">Belongs to the IAP family.</text>
</comment>
<feature type="domain" description="RING-type" evidence="7">
    <location>
        <begin position="1011"/>
        <end position="1046"/>
    </location>
</feature>
<name>A0A8W8J780_MAGGI</name>
<feature type="compositionally biased region" description="Low complexity" evidence="6">
    <location>
        <begin position="966"/>
        <end position="978"/>
    </location>
</feature>
<dbReference type="Proteomes" id="UP000005408">
    <property type="component" value="Unassembled WGS sequence"/>
</dbReference>
<keyword evidence="2" id="KW-0053">Apoptosis</keyword>
<reference evidence="8" key="1">
    <citation type="submission" date="2022-08" db="UniProtKB">
        <authorList>
            <consortium name="EnsemblMetazoa"/>
        </authorList>
    </citation>
    <scope>IDENTIFICATION</scope>
    <source>
        <strain evidence="8">05x7-T-G4-1.051#20</strain>
    </source>
</reference>
<dbReference type="GO" id="GO:0006915">
    <property type="term" value="P:apoptotic process"/>
    <property type="evidence" value="ECO:0007669"/>
    <property type="project" value="UniProtKB-KW"/>
</dbReference>
<dbReference type="GO" id="GO:0043027">
    <property type="term" value="F:cysteine-type endopeptidase inhibitor activity involved in apoptotic process"/>
    <property type="evidence" value="ECO:0007669"/>
    <property type="project" value="TreeGrafter"/>
</dbReference>
<dbReference type="GO" id="GO:0031398">
    <property type="term" value="P:positive regulation of protein ubiquitination"/>
    <property type="evidence" value="ECO:0007669"/>
    <property type="project" value="TreeGrafter"/>
</dbReference>
<dbReference type="GO" id="GO:0043066">
    <property type="term" value="P:negative regulation of apoptotic process"/>
    <property type="evidence" value="ECO:0007669"/>
    <property type="project" value="TreeGrafter"/>
</dbReference>
<feature type="compositionally biased region" description="Basic and acidic residues" evidence="6">
    <location>
        <begin position="273"/>
        <end position="285"/>
    </location>
</feature>
<evidence type="ECO:0000259" key="7">
    <source>
        <dbReference type="PROSITE" id="PS50089"/>
    </source>
</evidence>
<sequence length="1058" mass="120131">MVYNEERDSLLQASQRDTPFETPKINDQFRDGSDMISGSRSVIEGIIKHKSGDLEPALERDIDLKASIEGNEQLTNKIENSHPSDQIHILCFKSEITKKKLEKIAALSIHENNLGYNGSPKLIELLSLLENEDKPIIALYNMIRWTNSPQDVIKSLKALKYSDVTIGMRYLDVSFYSGNKTKNLSKYMTLFEVNVSSLNKSITLKCPGDDIEDVIKENVSSNTIHKAELYRVDSSCKTRKLPKGYLKLYQTRNKLEEENQNEEAKHSRQISGKKKEQEKQKSAVKKIDSEIKMEKVSVISMALKGNSEDWPMMVVKKASSTAVPPLTRPPLFSICESKRLMRQDVGLQFTNTEVALPFLTMVLKEILPKKLHFHQKAVPDRIHMPDDCRFEHLSLFKHFGMSPLVNIYSYPISFLQDSEVDSMMENNFNRLASFKDWPLSAPVSALRLVDSGFYFDVQRRGVACYACKLLIEIGDLSSELRNDTVLNMHLRLSENCPHALQQKREKEQSGGFLFPFLRPKSEMDSTLLNTASAIQKDYIQNPLPEINRLEINEKNISNSSFNFNSQNEMPNRTAKKNFSIFSNVADSKTGDSGFGSQSNFGNSVGSIAKASGFPIQTETPDSLSYMPILSESSLQPSSLFGDPISSSSILKEEEISPNQAITANETSEKQVSPIVSTTLPEEDQSYSIRHHEYKTVEARLRTYSNWPLNDKQSKEDLVLCGFFYTGQQDIVRCFSCDIGLAEWDETDNPWSEHARHSPHCKYLKKMKGQDFINDVQQDWRKIYNPKTPDMQNLSKRFETFTNWPTTNTQTPKQVAEAGFYFTGEEDAVRCHYCDGGLREWEPGDDPWTEHARWFPFCKFVMKIKGIQFIEEIQQRYMYETGAGNLDSPPASGYNVSGKAKPSEEDNNPLNSPAAQSLLGMGYSKVKVQHVIDKFVAEKGHNKFDAGELLVILLDMEDNGETFPPETSAQSSTSKQTSKLPDIYKADSESDSDVDPEVIEEENQMLKKQLLCIKCEQAERVIVFTPCGHRLVCKACADPMKRCIKCRKKIQKKVKTFLC</sequence>
<dbReference type="InterPro" id="IPR013083">
    <property type="entry name" value="Znf_RING/FYVE/PHD"/>
</dbReference>
<evidence type="ECO:0000313" key="9">
    <source>
        <dbReference type="Proteomes" id="UP000005408"/>
    </source>
</evidence>
<dbReference type="FunFam" id="1.10.1170.10:FF:000003">
    <property type="entry name" value="E3 ubiquitin-protein ligase XIAP"/>
    <property type="match status" value="1"/>
</dbReference>
<dbReference type="PROSITE" id="PS50089">
    <property type="entry name" value="ZF_RING_2"/>
    <property type="match status" value="1"/>
</dbReference>
<accession>A0A8W8J780</accession>
<dbReference type="CDD" id="cd00022">
    <property type="entry name" value="BIR"/>
    <property type="match status" value="2"/>
</dbReference>
<keyword evidence="3 5" id="KW-0479">Metal-binding</keyword>
<feature type="region of interest" description="Disordered" evidence="6">
    <location>
        <begin position="256"/>
        <end position="285"/>
    </location>
</feature>
<dbReference type="EnsemblMetazoa" id="G17608.1">
    <property type="protein sequence ID" value="G17608.1:cds"/>
    <property type="gene ID" value="G17608"/>
</dbReference>
<dbReference type="OrthoDB" id="6128279at2759"/>
<dbReference type="Pfam" id="PF00653">
    <property type="entry name" value="BIR"/>
    <property type="match status" value="3"/>
</dbReference>